<sequence length="166" mass="18644">MTTPTAMTPKGHDPKRGWHDHPGVRSKRQLSLGERAADRMRNGMGSWFFVFAALAFLAAWMGVNRNTGFDKYPFILLNLVLSCLAALQGAILLIAAKRSDQIASELAHHDYETDRKAERLIEHLSEHFTQMAQQHEELRRQVAELTAALKATSQIDQTPTQRPATP</sequence>
<feature type="transmembrane region" description="Helical" evidence="3">
    <location>
        <begin position="75"/>
        <end position="96"/>
    </location>
</feature>
<evidence type="ECO:0000313" key="4">
    <source>
        <dbReference type="EMBL" id="GIH20349.1"/>
    </source>
</evidence>
<evidence type="ECO:0000256" key="1">
    <source>
        <dbReference type="SAM" id="Coils"/>
    </source>
</evidence>
<protein>
    <recommendedName>
        <fullName evidence="6">DUF1003 domain-containing protein</fullName>
    </recommendedName>
</protein>
<dbReference type="Proteomes" id="UP000642748">
    <property type="component" value="Unassembled WGS sequence"/>
</dbReference>
<feature type="transmembrane region" description="Helical" evidence="3">
    <location>
        <begin position="44"/>
        <end position="63"/>
    </location>
</feature>
<feature type="region of interest" description="Disordered" evidence="2">
    <location>
        <begin position="1"/>
        <end position="31"/>
    </location>
</feature>
<dbReference type="EMBL" id="BONZ01000093">
    <property type="protein sequence ID" value="GIH20349.1"/>
    <property type="molecule type" value="Genomic_DNA"/>
</dbReference>
<dbReference type="PANTHER" id="PTHR41386:SF1">
    <property type="entry name" value="MEMBRANE PROTEIN"/>
    <property type="match status" value="1"/>
</dbReference>
<feature type="compositionally biased region" description="Basic and acidic residues" evidence="2">
    <location>
        <begin position="10"/>
        <end position="23"/>
    </location>
</feature>
<dbReference type="Pfam" id="PF06210">
    <property type="entry name" value="DUF1003"/>
    <property type="match status" value="1"/>
</dbReference>
<feature type="coiled-coil region" evidence="1">
    <location>
        <begin position="121"/>
        <end position="155"/>
    </location>
</feature>
<organism evidence="4 5">
    <name type="scientific">Rugosimonospora africana</name>
    <dbReference type="NCBI Taxonomy" id="556532"/>
    <lineage>
        <taxon>Bacteria</taxon>
        <taxon>Bacillati</taxon>
        <taxon>Actinomycetota</taxon>
        <taxon>Actinomycetes</taxon>
        <taxon>Micromonosporales</taxon>
        <taxon>Micromonosporaceae</taxon>
        <taxon>Rugosimonospora</taxon>
    </lineage>
</organism>
<keyword evidence="3" id="KW-0812">Transmembrane</keyword>
<evidence type="ECO:0000256" key="2">
    <source>
        <dbReference type="SAM" id="MobiDB-lite"/>
    </source>
</evidence>
<keyword evidence="3" id="KW-1133">Transmembrane helix</keyword>
<dbReference type="InterPro" id="IPR010406">
    <property type="entry name" value="DUF1003"/>
</dbReference>
<name>A0A8J3VVX1_9ACTN</name>
<comment type="caution">
    <text evidence="4">The sequence shown here is derived from an EMBL/GenBank/DDBJ whole genome shotgun (WGS) entry which is preliminary data.</text>
</comment>
<proteinExistence type="predicted"/>
<keyword evidence="1" id="KW-0175">Coiled coil</keyword>
<keyword evidence="5" id="KW-1185">Reference proteome</keyword>
<evidence type="ECO:0008006" key="6">
    <source>
        <dbReference type="Google" id="ProtNLM"/>
    </source>
</evidence>
<reference evidence="4" key="1">
    <citation type="submission" date="2021-01" db="EMBL/GenBank/DDBJ databases">
        <title>Whole genome shotgun sequence of Rugosimonospora africana NBRC 104875.</title>
        <authorList>
            <person name="Komaki H."/>
            <person name="Tamura T."/>
        </authorList>
    </citation>
    <scope>NUCLEOTIDE SEQUENCE</scope>
    <source>
        <strain evidence="4">NBRC 104875</strain>
    </source>
</reference>
<dbReference type="AlphaFoldDB" id="A0A8J3VVX1"/>
<gene>
    <name evidence="4" type="ORF">Raf01_85210</name>
</gene>
<accession>A0A8J3VVX1</accession>
<evidence type="ECO:0000313" key="5">
    <source>
        <dbReference type="Proteomes" id="UP000642748"/>
    </source>
</evidence>
<dbReference type="PANTHER" id="PTHR41386">
    <property type="entry name" value="INTEGRAL MEMBRANE PROTEIN-RELATED"/>
    <property type="match status" value="1"/>
</dbReference>
<keyword evidence="3" id="KW-0472">Membrane</keyword>
<evidence type="ECO:0000256" key="3">
    <source>
        <dbReference type="SAM" id="Phobius"/>
    </source>
</evidence>